<dbReference type="PANTHER" id="PTHR16866">
    <property type="entry name" value="GASTRIN-RELEASING PEPTIDE"/>
    <property type="match status" value="1"/>
</dbReference>
<evidence type="ECO:0000256" key="4">
    <source>
        <dbReference type="ARBA" id="ARBA00016270"/>
    </source>
</evidence>
<dbReference type="Proteomes" id="UP000002279">
    <property type="component" value="Chromosome 3"/>
</dbReference>
<feature type="signal peptide" evidence="13">
    <location>
        <begin position="1"/>
        <end position="32"/>
    </location>
</feature>
<dbReference type="OMA" id="KDMMDYL"/>
<evidence type="ECO:0000256" key="12">
    <source>
        <dbReference type="SAM" id="MobiDB-lite"/>
    </source>
</evidence>
<dbReference type="PANTHER" id="PTHR16866:SF2">
    <property type="entry name" value="GASTRIN-RELEASING PEPTIDE"/>
    <property type="match status" value="1"/>
</dbReference>
<evidence type="ECO:0000256" key="3">
    <source>
        <dbReference type="ARBA" id="ARBA00010012"/>
    </source>
</evidence>
<dbReference type="Bgee" id="ENSOANG00000031147">
    <property type="expression patterns" value="Expressed in fibroblast and 2 other cell types or tissues"/>
</dbReference>
<evidence type="ECO:0000256" key="13">
    <source>
        <dbReference type="SAM" id="SignalP"/>
    </source>
</evidence>
<evidence type="ECO:0000256" key="5">
    <source>
        <dbReference type="ARBA" id="ARBA00022525"/>
    </source>
</evidence>
<organism evidence="14 15">
    <name type="scientific">Ornithorhynchus anatinus</name>
    <name type="common">Duckbill platypus</name>
    <dbReference type="NCBI Taxonomy" id="9258"/>
    <lineage>
        <taxon>Eukaryota</taxon>
        <taxon>Metazoa</taxon>
        <taxon>Chordata</taxon>
        <taxon>Craniata</taxon>
        <taxon>Vertebrata</taxon>
        <taxon>Euteleostomi</taxon>
        <taxon>Mammalia</taxon>
        <taxon>Monotremata</taxon>
        <taxon>Ornithorhynchidae</taxon>
        <taxon>Ornithorhynchus</taxon>
    </lineage>
</organism>
<keyword evidence="10" id="KW-0968">Cytoplasmic vesicle</keyword>
<proteinExistence type="inferred from homology"/>
<keyword evidence="5" id="KW-0964">Secreted</keyword>
<keyword evidence="6" id="KW-0467">Mast cell degranulation</keyword>
<dbReference type="InParanoid" id="K7E7N8"/>
<keyword evidence="15" id="KW-1185">Reference proteome</keyword>
<dbReference type="GO" id="GO:0005615">
    <property type="term" value="C:extracellular space"/>
    <property type="evidence" value="ECO:0000318"/>
    <property type="project" value="GO_Central"/>
</dbReference>
<dbReference type="GO" id="GO:2000987">
    <property type="term" value="P:positive regulation of behavioral fear response"/>
    <property type="evidence" value="ECO:0000318"/>
    <property type="project" value="GO_Central"/>
</dbReference>
<evidence type="ECO:0000256" key="9">
    <source>
        <dbReference type="ARBA" id="ARBA00022815"/>
    </source>
</evidence>
<name>K7E7N8_ORNAN</name>
<dbReference type="AlphaFoldDB" id="K7E7N8"/>
<feature type="chain" id="PRO_5028051395" description="Gastrin-releasing peptide" evidence="13">
    <location>
        <begin position="33"/>
        <end position="156"/>
    </location>
</feature>
<feature type="region of interest" description="Disordered" evidence="12">
    <location>
        <begin position="107"/>
        <end position="132"/>
    </location>
</feature>
<evidence type="ECO:0000256" key="8">
    <source>
        <dbReference type="ARBA" id="ARBA00022729"/>
    </source>
</evidence>
<evidence type="ECO:0000256" key="7">
    <source>
        <dbReference type="ARBA" id="ARBA00022685"/>
    </source>
</evidence>
<evidence type="ECO:0000256" key="2">
    <source>
        <dbReference type="ARBA" id="ARBA00004613"/>
    </source>
</evidence>
<keyword evidence="7" id="KW-0165">Cleavage on pair of basic residues</keyword>
<evidence type="ECO:0000313" key="14">
    <source>
        <dbReference type="Ensembl" id="ENSOANP00000029545.2"/>
    </source>
</evidence>
<comment type="function">
    <text evidence="11">Induces an itch response through activation of receptors present on mast cells, triggering mast cell degranulation.</text>
</comment>
<accession>K7E7N8</accession>
<dbReference type="Ensembl" id="ENSOANT00000038789.2">
    <property type="protein sequence ID" value="ENSOANP00000029545.2"/>
    <property type="gene ID" value="ENSOANG00000031147.2"/>
</dbReference>
<dbReference type="OrthoDB" id="9879745at2759"/>
<keyword evidence="8 13" id="KW-0732">Signal</keyword>
<dbReference type="GeneTree" id="ENSGT00940000154470"/>
<dbReference type="PROSITE" id="PS00257">
    <property type="entry name" value="BOMBESIN"/>
    <property type="match status" value="1"/>
</dbReference>
<reference evidence="14" key="2">
    <citation type="submission" date="2025-08" db="UniProtKB">
        <authorList>
            <consortium name="Ensembl"/>
        </authorList>
    </citation>
    <scope>IDENTIFICATION</scope>
    <source>
        <strain evidence="14">Glennie</strain>
    </source>
</reference>
<dbReference type="FunCoup" id="K7E7N8">
    <property type="interactions" value="294"/>
</dbReference>
<evidence type="ECO:0000256" key="1">
    <source>
        <dbReference type="ARBA" id="ARBA00004263"/>
    </source>
</evidence>
<dbReference type="HOGENOM" id="CLU_144892_0_0_1"/>
<protein>
    <recommendedName>
        <fullName evidence="4">Gastrin-releasing peptide</fullName>
    </recommendedName>
</protein>
<reference evidence="14 15" key="1">
    <citation type="journal article" date="2008" name="Nature">
        <title>Genome analysis of the platypus reveals unique signatures of evolution.</title>
        <authorList>
            <person name="Warren W.C."/>
            <person name="Hillier L.W."/>
            <person name="Marshall Graves J.A."/>
            <person name="Birney E."/>
            <person name="Ponting C.P."/>
            <person name="Grutzner F."/>
            <person name="Belov K."/>
            <person name="Miller W."/>
            <person name="Clarke L."/>
            <person name="Chinwalla A.T."/>
            <person name="Yang S.P."/>
            <person name="Heger A."/>
            <person name="Locke D.P."/>
            <person name="Miethke P."/>
            <person name="Waters P.D."/>
            <person name="Veyrunes F."/>
            <person name="Fulton L."/>
            <person name="Fulton B."/>
            <person name="Graves T."/>
            <person name="Wallis J."/>
            <person name="Puente X.S."/>
            <person name="Lopez-Otin C."/>
            <person name="Ordonez G.R."/>
            <person name="Eichler E.E."/>
            <person name="Chen L."/>
            <person name="Cheng Z."/>
            <person name="Deakin J.E."/>
            <person name="Alsop A."/>
            <person name="Thompson K."/>
            <person name="Kirby P."/>
            <person name="Papenfuss A.T."/>
            <person name="Wakefield M.J."/>
            <person name="Olender T."/>
            <person name="Lancet D."/>
            <person name="Huttley G.A."/>
            <person name="Smit A.F."/>
            <person name="Pask A."/>
            <person name="Temple-Smith P."/>
            <person name="Batzer M.A."/>
            <person name="Walker J.A."/>
            <person name="Konkel M.K."/>
            <person name="Harris R.S."/>
            <person name="Whittington C.M."/>
            <person name="Wong E.S."/>
            <person name="Gemmell N.J."/>
            <person name="Buschiazzo E."/>
            <person name="Vargas Jentzsch I.M."/>
            <person name="Merkel A."/>
            <person name="Schmitz J."/>
            <person name="Zemann A."/>
            <person name="Churakov G."/>
            <person name="Kriegs J.O."/>
            <person name="Brosius J."/>
            <person name="Murchison E.P."/>
            <person name="Sachidanandam R."/>
            <person name="Smith C."/>
            <person name="Hannon G.J."/>
            <person name="Tsend-Ayush E."/>
            <person name="McMillan D."/>
            <person name="Attenborough R."/>
            <person name="Rens W."/>
            <person name="Ferguson-Smith M."/>
            <person name="Lefevre C.M."/>
            <person name="Sharp J.A."/>
            <person name="Nicholas K.R."/>
            <person name="Ray D.A."/>
            <person name="Kube M."/>
            <person name="Reinhardt R."/>
            <person name="Pringle T.H."/>
            <person name="Taylor J."/>
            <person name="Jones R.C."/>
            <person name="Nixon B."/>
            <person name="Dacheux J.L."/>
            <person name="Niwa H."/>
            <person name="Sekita Y."/>
            <person name="Huang X."/>
            <person name="Stark A."/>
            <person name="Kheradpour P."/>
            <person name="Kellis M."/>
            <person name="Flicek P."/>
            <person name="Chen Y."/>
            <person name="Webber C."/>
            <person name="Hardison R."/>
            <person name="Nelson J."/>
            <person name="Hallsworth-Pepin K."/>
            <person name="Delehaunty K."/>
            <person name="Markovic C."/>
            <person name="Minx P."/>
            <person name="Feng Y."/>
            <person name="Kremitzki C."/>
            <person name="Mitreva M."/>
            <person name="Glasscock J."/>
            <person name="Wylie T."/>
            <person name="Wohldmann P."/>
            <person name="Thiru P."/>
            <person name="Nhan M.N."/>
            <person name="Pohl C.S."/>
            <person name="Smith S.M."/>
            <person name="Hou S."/>
            <person name="Nefedov M."/>
            <person name="de Jong P.J."/>
            <person name="Renfree M.B."/>
            <person name="Mardis E.R."/>
            <person name="Wilson R.K."/>
        </authorList>
    </citation>
    <scope>NUCLEOTIDE SEQUENCE [LARGE SCALE GENOMIC DNA]</scope>
    <source>
        <strain evidence="14 15">Glennie</strain>
    </source>
</reference>
<sequence>MRVGEVFPGKWRSLSPFILLTLVLFEAPRGAAAPVQPSKGNPLAKIYPRGSHWAVGHLMGKKSIGDFPSDFERESKIPLSTLPENLKQLSEYLRWEETAKNLLQLLEGNDDRNNQPLREEPPGSPRNTWALDNNNNFRDVVDYLLQVLNMKESTPS</sequence>
<dbReference type="eggNOG" id="ENOG502S4DG">
    <property type="taxonomic scope" value="Eukaryota"/>
</dbReference>
<gene>
    <name evidence="14" type="primary">GRP</name>
</gene>
<dbReference type="Pfam" id="PF02044">
    <property type="entry name" value="Bombesin"/>
    <property type="match status" value="1"/>
</dbReference>
<keyword evidence="9" id="KW-0027">Amidation</keyword>
<evidence type="ECO:0000256" key="11">
    <source>
        <dbReference type="ARBA" id="ARBA00033733"/>
    </source>
</evidence>
<reference evidence="14" key="3">
    <citation type="submission" date="2025-09" db="UniProtKB">
        <authorList>
            <consortium name="Ensembl"/>
        </authorList>
    </citation>
    <scope>IDENTIFICATION</scope>
    <source>
        <strain evidence="14">Glennie</strain>
    </source>
</reference>
<dbReference type="GO" id="GO:0005184">
    <property type="term" value="F:neuropeptide hormone activity"/>
    <property type="evidence" value="ECO:0000318"/>
    <property type="project" value="GO_Central"/>
</dbReference>
<dbReference type="GO" id="GO:0043303">
    <property type="term" value="P:mast cell degranulation"/>
    <property type="evidence" value="ECO:0007669"/>
    <property type="project" value="UniProtKB-KW"/>
</dbReference>
<evidence type="ECO:0000256" key="6">
    <source>
        <dbReference type="ARBA" id="ARBA00022675"/>
    </source>
</evidence>
<evidence type="ECO:0000256" key="10">
    <source>
        <dbReference type="ARBA" id="ARBA00023329"/>
    </source>
</evidence>
<comment type="similarity">
    <text evidence="3">Belongs to the bombesin/neuromedin-B/ranatensin family.</text>
</comment>
<dbReference type="STRING" id="9258.ENSOANP00000029545"/>
<dbReference type="GO" id="GO:0031410">
    <property type="term" value="C:cytoplasmic vesicle"/>
    <property type="evidence" value="ECO:0007669"/>
    <property type="project" value="UniProtKB-SubCell"/>
</dbReference>
<dbReference type="InterPro" id="IPR000874">
    <property type="entry name" value="Bombesin"/>
</dbReference>
<evidence type="ECO:0000313" key="15">
    <source>
        <dbReference type="Proteomes" id="UP000002279"/>
    </source>
</evidence>
<dbReference type="GO" id="GO:0007218">
    <property type="term" value="P:neuropeptide signaling pathway"/>
    <property type="evidence" value="ECO:0000318"/>
    <property type="project" value="GO_Central"/>
</dbReference>
<feature type="compositionally biased region" description="Basic and acidic residues" evidence="12">
    <location>
        <begin position="109"/>
        <end position="121"/>
    </location>
</feature>
<comment type="subcellular location">
    <subcellularLocation>
        <location evidence="1">Cytoplasmic vesicle</location>
        <location evidence="1">Secretory vesicle lumen</location>
    </subcellularLocation>
    <subcellularLocation>
        <location evidence="2">Secreted</location>
    </subcellularLocation>
</comment>